<feature type="signal peptide" evidence="7">
    <location>
        <begin position="1"/>
        <end position="18"/>
    </location>
</feature>
<dbReference type="InterPro" id="IPR013780">
    <property type="entry name" value="Glyco_hydro_b"/>
</dbReference>
<comment type="caution">
    <text evidence="10">The sequence shown here is derived from an EMBL/GenBank/DDBJ whole genome shotgun (WGS) entry which is preliminary data.</text>
</comment>
<comment type="function">
    <text evidence="1">Alpha-L-fucosidase is responsible for hydrolyzing the alpha-1,6-linked fucose joined to the reducing-end N-acetylglucosamine of the carbohydrate moieties of glycoproteins.</text>
</comment>
<evidence type="ECO:0000256" key="7">
    <source>
        <dbReference type="SAM" id="SignalP"/>
    </source>
</evidence>
<accession>A0ABW4VIZ4</accession>
<dbReference type="Gene3D" id="3.20.20.80">
    <property type="entry name" value="Glycosidases"/>
    <property type="match status" value="1"/>
</dbReference>
<evidence type="ECO:0000256" key="1">
    <source>
        <dbReference type="ARBA" id="ARBA00004071"/>
    </source>
</evidence>
<dbReference type="RefSeq" id="WP_376885077.1">
    <property type="nucleotide sequence ID" value="NZ_JBHUHR010000022.1"/>
</dbReference>
<dbReference type="SUPFAM" id="SSF51445">
    <property type="entry name" value="(Trans)glycosidases"/>
    <property type="match status" value="1"/>
</dbReference>
<keyword evidence="11" id="KW-1185">Reference proteome</keyword>
<dbReference type="PIRSF" id="PIRSF001092">
    <property type="entry name" value="Alpha-L-fucosidase"/>
    <property type="match status" value="1"/>
</dbReference>
<keyword evidence="4 7" id="KW-0732">Signal</keyword>
<feature type="domain" description="Glycoside hydrolase family 29 N-terminal" evidence="8">
    <location>
        <begin position="33"/>
        <end position="427"/>
    </location>
</feature>
<protein>
    <recommendedName>
        <fullName evidence="3">alpha-L-fucosidase</fullName>
        <ecNumber evidence="3">3.2.1.51</ecNumber>
    </recommendedName>
</protein>
<dbReference type="InterPro" id="IPR016286">
    <property type="entry name" value="FUC_metazoa-typ"/>
</dbReference>
<keyword evidence="5" id="KW-0378">Hydrolase</keyword>
<dbReference type="PANTHER" id="PTHR10030">
    <property type="entry name" value="ALPHA-L-FUCOSIDASE"/>
    <property type="match status" value="1"/>
</dbReference>
<evidence type="ECO:0000259" key="9">
    <source>
        <dbReference type="Pfam" id="PF16757"/>
    </source>
</evidence>
<dbReference type="Pfam" id="PF16757">
    <property type="entry name" value="Fucosidase_C"/>
    <property type="match status" value="1"/>
</dbReference>
<evidence type="ECO:0000256" key="6">
    <source>
        <dbReference type="ARBA" id="ARBA00023295"/>
    </source>
</evidence>
<reference evidence="11" key="1">
    <citation type="journal article" date="2019" name="Int. J. Syst. Evol. Microbiol.">
        <title>The Global Catalogue of Microorganisms (GCM) 10K type strain sequencing project: providing services to taxonomists for standard genome sequencing and annotation.</title>
        <authorList>
            <consortium name="The Broad Institute Genomics Platform"/>
            <consortium name="The Broad Institute Genome Sequencing Center for Infectious Disease"/>
            <person name="Wu L."/>
            <person name="Ma J."/>
        </authorList>
    </citation>
    <scope>NUCLEOTIDE SEQUENCE [LARGE SCALE GENOMIC DNA]</scope>
    <source>
        <strain evidence="11">CGMCC 1.15180</strain>
    </source>
</reference>
<evidence type="ECO:0000313" key="11">
    <source>
        <dbReference type="Proteomes" id="UP001597361"/>
    </source>
</evidence>
<proteinExistence type="inferred from homology"/>
<dbReference type="EC" id="3.2.1.51" evidence="3"/>
<sequence>MRIIMFAVWLFFCQSLLAQENFPSPIREGNEPIAPGKFEPTWESLQQYETPEWFRNAKFGIWAHWGPQCEPEAGDWYGRNMYIEGTHQYKVHLEKYGHPSEFGFKDVINEWKADKWDPEKLIELYKKTGAQYFFAMANHHDNLDLWDSKYQKWNSVNVGPKKDIIAGWAEAAKKQNLPFGLSVHSTHAWTWYESSRRTDTTGVKAGVPYDGHLTKEDGKGKWWEGLDPQELYVQNHEHSEGWQNLYFPEGQWYWGNGASIPDQVYSENFYNRTMDLINKYDPDLLYFDDTVLPLYPISDAGLNIAAHYYNRNMANNNGQLEAVMFGKILSDEQKQCMVWDVERGAPDKLQDLPWQTCTCIGDWHYNRAVYEQNRYKSAASVIRTLVDIVSKNGNLLLSVPVRGDGTIDDKEIAILEGVGSWMEVNQESIFDTRPWDIYGEGPAVESINPLDNAGFNEGKVVLSEKDIRFNQKDNVLYATTLGAPTEDISIKSLGKNPKLGKIKKIEMLGSNEKLSWKQTSDALVIKKPKTLPNDIAVVFKVIR</sequence>
<dbReference type="InterPro" id="IPR031919">
    <property type="entry name" value="Fucosidase_C"/>
</dbReference>
<dbReference type="EMBL" id="JBHUHR010000022">
    <property type="protein sequence ID" value="MFD2034689.1"/>
    <property type="molecule type" value="Genomic_DNA"/>
</dbReference>
<dbReference type="Pfam" id="PF01120">
    <property type="entry name" value="Alpha_L_fucos"/>
    <property type="match status" value="1"/>
</dbReference>
<name>A0ABW4VIZ4_9BACT</name>
<organism evidence="10 11">
    <name type="scientific">Belliella marina</name>
    <dbReference type="NCBI Taxonomy" id="1644146"/>
    <lineage>
        <taxon>Bacteria</taxon>
        <taxon>Pseudomonadati</taxon>
        <taxon>Bacteroidota</taxon>
        <taxon>Cytophagia</taxon>
        <taxon>Cytophagales</taxon>
        <taxon>Cyclobacteriaceae</taxon>
        <taxon>Belliella</taxon>
    </lineage>
</organism>
<evidence type="ECO:0000256" key="3">
    <source>
        <dbReference type="ARBA" id="ARBA00012662"/>
    </source>
</evidence>
<evidence type="ECO:0000313" key="10">
    <source>
        <dbReference type="EMBL" id="MFD2034689.1"/>
    </source>
</evidence>
<evidence type="ECO:0000256" key="2">
    <source>
        <dbReference type="ARBA" id="ARBA00007951"/>
    </source>
</evidence>
<dbReference type="InterPro" id="IPR000933">
    <property type="entry name" value="Glyco_hydro_29"/>
</dbReference>
<dbReference type="Gene3D" id="2.60.40.1180">
    <property type="entry name" value="Golgi alpha-mannosidase II"/>
    <property type="match status" value="1"/>
</dbReference>
<dbReference type="InterPro" id="IPR057739">
    <property type="entry name" value="Glyco_hydro_29_N"/>
</dbReference>
<feature type="domain" description="Alpha-L-fucosidase C-terminal" evidence="9">
    <location>
        <begin position="465"/>
        <end position="540"/>
    </location>
</feature>
<keyword evidence="6" id="KW-0326">Glycosidase</keyword>
<evidence type="ECO:0000256" key="4">
    <source>
        <dbReference type="ARBA" id="ARBA00022729"/>
    </source>
</evidence>
<gene>
    <name evidence="10" type="ORF">ACFSKL_07815</name>
</gene>
<dbReference type="PANTHER" id="PTHR10030:SF37">
    <property type="entry name" value="ALPHA-L-FUCOSIDASE-RELATED"/>
    <property type="match status" value="1"/>
</dbReference>
<comment type="similarity">
    <text evidence="2">Belongs to the glycosyl hydrolase 29 family.</text>
</comment>
<dbReference type="Proteomes" id="UP001597361">
    <property type="component" value="Unassembled WGS sequence"/>
</dbReference>
<evidence type="ECO:0000256" key="5">
    <source>
        <dbReference type="ARBA" id="ARBA00022801"/>
    </source>
</evidence>
<dbReference type="SMART" id="SM00812">
    <property type="entry name" value="Alpha_L_fucos"/>
    <property type="match status" value="1"/>
</dbReference>
<dbReference type="InterPro" id="IPR017853">
    <property type="entry name" value="GH"/>
</dbReference>
<feature type="chain" id="PRO_5045340031" description="alpha-L-fucosidase" evidence="7">
    <location>
        <begin position="19"/>
        <end position="543"/>
    </location>
</feature>
<evidence type="ECO:0000259" key="8">
    <source>
        <dbReference type="Pfam" id="PF01120"/>
    </source>
</evidence>